<evidence type="ECO:0000313" key="1">
    <source>
        <dbReference type="EMBL" id="HIZ15089.1"/>
    </source>
</evidence>
<proteinExistence type="predicted"/>
<dbReference type="Pfam" id="PF06995">
    <property type="entry name" value="Phage_P2_GpU"/>
    <property type="match status" value="1"/>
</dbReference>
<name>A0A9D2ILA1_9BACT</name>
<dbReference type="EMBL" id="DXCC01000012">
    <property type="protein sequence ID" value="HIZ15089.1"/>
    <property type="molecule type" value="Genomic_DNA"/>
</dbReference>
<dbReference type="AlphaFoldDB" id="A0A9D2ILA1"/>
<gene>
    <name evidence="1" type="ORF">H9816_04175</name>
</gene>
<accession>A0A9D2ILA1</accession>
<dbReference type="Proteomes" id="UP000824014">
    <property type="component" value="Unassembled WGS sequence"/>
</dbReference>
<protein>
    <submittedName>
        <fullName evidence="1">Phage tail protein</fullName>
    </submittedName>
</protein>
<reference evidence="1" key="2">
    <citation type="submission" date="2021-04" db="EMBL/GenBank/DDBJ databases">
        <authorList>
            <person name="Gilroy R."/>
        </authorList>
    </citation>
    <scope>NUCLEOTIDE SEQUENCE</scope>
    <source>
        <strain evidence="1">ChiHjej11B10-19426</strain>
    </source>
</reference>
<dbReference type="InterPro" id="IPR009734">
    <property type="entry name" value="Myoviridae_GpU"/>
</dbReference>
<evidence type="ECO:0000313" key="2">
    <source>
        <dbReference type="Proteomes" id="UP000824014"/>
    </source>
</evidence>
<organism evidence="1 2">
    <name type="scientific">Candidatus Tidjanibacter faecipullorum</name>
    <dbReference type="NCBI Taxonomy" id="2838766"/>
    <lineage>
        <taxon>Bacteria</taxon>
        <taxon>Pseudomonadati</taxon>
        <taxon>Bacteroidota</taxon>
        <taxon>Bacteroidia</taxon>
        <taxon>Bacteroidales</taxon>
        <taxon>Rikenellaceae</taxon>
        <taxon>Tidjanibacter</taxon>
    </lineage>
</organism>
<reference evidence="1" key="1">
    <citation type="journal article" date="2021" name="PeerJ">
        <title>Extensive microbial diversity within the chicken gut microbiome revealed by metagenomics and culture.</title>
        <authorList>
            <person name="Gilroy R."/>
            <person name="Ravi A."/>
            <person name="Getino M."/>
            <person name="Pursley I."/>
            <person name="Horton D.L."/>
            <person name="Alikhan N.F."/>
            <person name="Baker D."/>
            <person name="Gharbi K."/>
            <person name="Hall N."/>
            <person name="Watson M."/>
            <person name="Adriaenssens E.M."/>
            <person name="Foster-Nyarko E."/>
            <person name="Jarju S."/>
            <person name="Secka A."/>
            <person name="Antonio M."/>
            <person name="Oren A."/>
            <person name="Chaudhuri R.R."/>
            <person name="La Ragione R."/>
            <person name="Hildebrand F."/>
            <person name="Pallen M.J."/>
        </authorList>
    </citation>
    <scope>NUCLEOTIDE SEQUENCE</scope>
    <source>
        <strain evidence="1">ChiHjej11B10-19426</strain>
    </source>
</reference>
<comment type="caution">
    <text evidence="1">The sequence shown here is derived from an EMBL/GenBank/DDBJ whole genome shotgun (WGS) entry which is preliminary data.</text>
</comment>
<sequence>MFAQLGDHRFEGLKTPASFSGSEAVQFGQIARINRKPVVQPTGRELAELSLTLRFTTDFCEPSEEIEALRGSMQRFEVLPYITGEGRIVGKFVITSLDVTAERCGADGRVEMATVTLGLLESVGENEPAAATGTALSSRNPVAQPAASPVPAAAASITADLATARNGVAGIGRTVASIRQRTTSFKRGVRQVRQLADGVQEAYATAKTKVTATRKIIARASQLPTSLDEAIAWAENLARLDDTADLTVLEMQVGQLTASAAQVTADAAPVVGFVATKEGGE</sequence>